<sequence>MKRSELVNVFGTEHPVLGMIHLPPLPGSPCYGGSMDDVITHALRDAETLSGNGVSSMIIENLGDYPYYPETTEPETVAAMTRVALEIRKRYDMPLGINILRNSWKAAMAVAAAADCQYIRLNVLTDATVTDQGPIVGKAHLLARYRKSIDAENVMIFADIYCKHGSPMTPRSLDTVAKEMIGRGMADALIVDGADSSQPAPMEKIQAVRNAVPDTPIFLGSGMTVNTTDYLKTADGCVFGYGTKPSGDMNDPVDGPTVRQFMKQVKQL</sequence>
<gene>
    <name evidence="2" type="ORF">DW839_17190</name>
</gene>
<dbReference type="SUPFAM" id="SSF51366">
    <property type="entry name" value="Ribulose-phoshate binding barrel"/>
    <property type="match status" value="1"/>
</dbReference>
<dbReference type="EMBL" id="QSHZ01000018">
    <property type="protein sequence ID" value="RHC54897.1"/>
    <property type="molecule type" value="Genomic_DNA"/>
</dbReference>
<evidence type="ECO:0000313" key="3">
    <source>
        <dbReference type="Proteomes" id="UP000283975"/>
    </source>
</evidence>
<dbReference type="PANTHER" id="PTHR21381">
    <property type="entry name" value="ZGC:162297"/>
    <property type="match status" value="1"/>
</dbReference>
<protein>
    <submittedName>
        <fullName evidence="2">BtpA family membrane complex biogenesis protein</fullName>
    </submittedName>
</protein>
<dbReference type="PIRSF" id="PIRSF005956">
    <property type="entry name" value="BtpA"/>
    <property type="match status" value="1"/>
</dbReference>
<dbReference type="AlphaFoldDB" id="A0A414ATN0"/>
<dbReference type="InterPro" id="IPR011060">
    <property type="entry name" value="RibuloseP-bd_barrel"/>
</dbReference>
<name>A0A414ATN0_9FIRM</name>
<accession>A0A414ATN0</accession>
<dbReference type="InterPro" id="IPR005137">
    <property type="entry name" value="BtpA"/>
</dbReference>
<evidence type="ECO:0000313" key="2">
    <source>
        <dbReference type="EMBL" id="RHC54897.1"/>
    </source>
</evidence>
<dbReference type="Pfam" id="PF03437">
    <property type="entry name" value="BtpA"/>
    <property type="match status" value="1"/>
</dbReference>
<evidence type="ECO:0000256" key="1">
    <source>
        <dbReference type="ARBA" id="ARBA00006007"/>
    </source>
</evidence>
<organism evidence="2 3">
    <name type="scientific">Enterocloster bolteae</name>
    <dbReference type="NCBI Taxonomy" id="208479"/>
    <lineage>
        <taxon>Bacteria</taxon>
        <taxon>Bacillati</taxon>
        <taxon>Bacillota</taxon>
        <taxon>Clostridia</taxon>
        <taxon>Lachnospirales</taxon>
        <taxon>Lachnospiraceae</taxon>
        <taxon>Enterocloster</taxon>
    </lineage>
</organism>
<reference evidence="2 3" key="1">
    <citation type="submission" date="2018-08" db="EMBL/GenBank/DDBJ databases">
        <title>A genome reference for cultivated species of the human gut microbiota.</title>
        <authorList>
            <person name="Zou Y."/>
            <person name="Xue W."/>
            <person name="Luo G."/>
        </authorList>
    </citation>
    <scope>NUCLEOTIDE SEQUENCE [LARGE SCALE GENOMIC DNA]</scope>
    <source>
        <strain evidence="2 3">AM35-14</strain>
    </source>
</reference>
<dbReference type="Proteomes" id="UP000283975">
    <property type="component" value="Unassembled WGS sequence"/>
</dbReference>
<proteinExistence type="inferred from homology"/>
<comment type="caution">
    <text evidence="2">The sequence shown here is derived from an EMBL/GenBank/DDBJ whole genome shotgun (WGS) entry which is preliminary data.</text>
</comment>
<dbReference type="PANTHER" id="PTHR21381:SF3">
    <property type="entry name" value="SGC REGION PROTEIN SGCQ-RELATED"/>
    <property type="match status" value="1"/>
</dbReference>
<dbReference type="NCBIfam" id="TIGR00259">
    <property type="entry name" value="thylakoid_BtpA"/>
    <property type="match status" value="1"/>
</dbReference>
<comment type="similarity">
    <text evidence="1">Belongs to the BtpA family.</text>
</comment>
<dbReference type="RefSeq" id="WP_119205301.1">
    <property type="nucleotide sequence ID" value="NZ_CATYQV010000004.1"/>
</dbReference>